<evidence type="ECO:0000313" key="2">
    <source>
        <dbReference type="EMBL" id="KAK8963062.1"/>
    </source>
</evidence>
<gene>
    <name evidence="2" type="ORF">KSP40_PGU021762</name>
</gene>
<feature type="region of interest" description="Disordered" evidence="1">
    <location>
        <begin position="101"/>
        <end position="127"/>
    </location>
</feature>
<sequence length="127" mass="15024">MALQVEQQTQNFCTFMSYFSSVDIAKYTLTMVYEFLKHLHIHFRSRVNSRRHMKMEFLKQTNDEIEKERRNMEMVGDLNKLTGAMVESFFESPIEVERREQMKSARVAEETGLNRTPKSPTDAITHI</sequence>
<reference evidence="2 3" key="1">
    <citation type="journal article" date="2022" name="Nat. Plants">
        <title>Genomes of leafy and leafless Platanthera orchids illuminate the evolution of mycoheterotrophy.</title>
        <authorList>
            <person name="Li M.H."/>
            <person name="Liu K.W."/>
            <person name="Li Z."/>
            <person name="Lu H.C."/>
            <person name="Ye Q.L."/>
            <person name="Zhang D."/>
            <person name="Wang J.Y."/>
            <person name="Li Y.F."/>
            <person name="Zhong Z.M."/>
            <person name="Liu X."/>
            <person name="Yu X."/>
            <person name="Liu D.K."/>
            <person name="Tu X.D."/>
            <person name="Liu B."/>
            <person name="Hao Y."/>
            <person name="Liao X.Y."/>
            <person name="Jiang Y.T."/>
            <person name="Sun W.H."/>
            <person name="Chen J."/>
            <person name="Chen Y.Q."/>
            <person name="Ai Y."/>
            <person name="Zhai J.W."/>
            <person name="Wu S.S."/>
            <person name="Zhou Z."/>
            <person name="Hsiao Y.Y."/>
            <person name="Wu W.L."/>
            <person name="Chen Y.Y."/>
            <person name="Lin Y.F."/>
            <person name="Hsu J.L."/>
            <person name="Li C.Y."/>
            <person name="Wang Z.W."/>
            <person name="Zhao X."/>
            <person name="Zhong W.Y."/>
            <person name="Ma X.K."/>
            <person name="Ma L."/>
            <person name="Huang J."/>
            <person name="Chen G.Z."/>
            <person name="Huang M.Z."/>
            <person name="Huang L."/>
            <person name="Peng D.H."/>
            <person name="Luo Y.B."/>
            <person name="Zou S.Q."/>
            <person name="Chen S.P."/>
            <person name="Lan S."/>
            <person name="Tsai W.C."/>
            <person name="Van de Peer Y."/>
            <person name="Liu Z.J."/>
        </authorList>
    </citation>
    <scope>NUCLEOTIDE SEQUENCE [LARGE SCALE GENOMIC DNA]</scope>
    <source>
        <strain evidence="2">Lor288</strain>
    </source>
</reference>
<proteinExistence type="predicted"/>
<accession>A0ABR2MFV6</accession>
<protein>
    <submittedName>
        <fullName evidence="2">Uncharacterized protein</fullName>
    </submittedName>
</protein>
<keyword evidence="3" id="KW-1185">Reference proteome</keyword>
<comment type="caution">
    <text evidence="2">The sequence shown here is derived from an EMBL/GenBank/DDBJ whole genome shotgun (WGS) entry which is preliminary data.</text>
</comment>
<dbReference type="EMBL" id="JBBWWR010000008">
    <property type="protein sequence ID" value="KAK8963062.1"/>
    <property type="molecule type" value="Genomic_DNA"/>
</dbReference>
<dbReference type="Proteomes" id="UP001412067">
    <property type="component" value="Unassembled WGS sequence"/>
</dbReference>
<evidence type="ECO:0000256" key="1">
    <source>
        <dbReference type="SAM" id="MobiDB-lite"/>
    </source>
</evidence>
<name>A0ABR2MFV6_9ASPA</name>
<organism evidence="2 3">
    <name type="scientific">Platanthera guangdongensis</name>
    <dbReference type="NCBI Taxonomy" id="2320717"/>
    <lineage>
        <taxon>Eukaryota</taxon>
        <taxon>Viridiplantae</taxon>
        <taxon>Streptophyta</taxon>
        <taxon>Embryophyta</taxon>
        <taxon>Tracheophyta</taxon>
        <taxon>Spermatophyta</taxon>
        <taxon>Magnoliopsida</taxon>
        <taxon>Liliopsida</taxon>
        <taxon>Asparagales</taxon>
        <taxon>Orchidaceae</taxon>
        <taxon>Orchidoideae</taxon>
        <taxon>Orchideae</taxon>
        <taxon>Orchidinae</taxon>
        <taxon>Platanthera</taxon>
    </lineage>
</organism>
<evidence type="ECO:0000313" key="3">
    <source>
        <dbReference type="Proteomes" id="UP001412067"/>
    </source>
</evidence>